<dbReference type="SMART" id="SM00028">
    <property type="entry name" value="TPR"/>
    <property type="match status" value="7"/>
</dbReference>
<reference evidence="2 3" key="1">
    <citation type="submission" date="2017-05" db="EMBL/GenBank/DDBJ databases">
        <authorList>
            <person name="Varghese N."/>
            <person name="Submissions S."/>
        </authorList>
    </citation>
    <scope>NUCLEOTIDE SEQUENCE [LARGE SCALE GENOMIC DNA]</scope>
    <source>
        <strain evidence="2 3">SM16</strain>
    </source>
</reference>
<dbReference type="Pfam" id="PF13432">
    <property type="entry name" value="TPR_16"/>
    <property type="match status" value="1"/>
</dbReference>
<dbReference type="PANTHER" id="PTHR44366">
    <property type="entry name" value="UDP-N-ACETYLGLUCOSAMINE--PEPTIDE N-ACETYLGLUCOSAMINYLTRANSFERASE 110 KDA SUBUNIT"/>
    <property type="match status" value="1"/>
</dbReference>
<dbReference type="InterPro" id="IPR019734">
    <property type="entry name" value="TPR_rpt"/>
</dbReference>
<dbReference type="Pfam" id="PF14559">
    <property type="entry name" value="TPR_19"/>
    <property type="match status" value="1"/>
</dbReference>
<sequence>MQTPSPADPQVLLRQAYDAFAADKLDLARRQLRPLCQAFPDAAPVLHLLALVEKKAGRAGDATRAFEAALRVAPRDHEILTNFGNLLAATGAHEAAAKRYQEALLARPGHFEALIGLALALQDAERLEEAMQFAEAATAARPRSARAWSVLGLIQKAAGDREAAWHSLSHALRIEPAHLRALHGCAQIELERGNEAAALAAFMFARRAGPDDQELRLGEAIARYETGEPHAAIQSLEEALKMRPDWVKGHRALAEMRWQQGDHANYVRSLETALRARPRDPALWTARLATLANAGEVGRALDLIPQARKALGRSQTLDLLEASLASQTGEDARADMAFDRLAKVSTRSALIALTRHRIRQKRPDAAQKLATQITRDMPQDQMGWALLGTAWRMNGDPRAQWLYDVAGAIGAIDIDRSVTDAAADRLRERHRSISPPLDQSLRGGTQTSGDLFALAFPEIVALKEAVLNALQDHLSMLPKGDPLHPLLRRMAAPRLAGSWSVRLQGSGFHINHVHPQGWLSSACYIALPPSDPERPRAGWLKLGEPPEDLRTDLPPLGWIEPAPGRLALFPAYLWHGTAPFEVGERLTVAFDVVPAN</sequence>
<gene>
    <name evidence="2" type="ORF">SAMN06296065_101468</name>
</gene>
<feature type="repeat" description="TPR" evidence="1">
    <location>
        <begin position="77"/>
        <end position="110"/>
    </location>
</feature>
<keyword evidence="1" id="KW-0802">TPR repeat</keyword>
<evidence type="ECO:0000313" key="3">
    <source>
        <dbReference type="Proteomes" id="UP001157910"/>
    </source>
</evidence>
<protein>
    <submittedName>
        <fullName evidence="2">Tfp pilus assembly protein PilF</fullName>
    </submittedName>
</protein>
<dbReference type="InterPro" id="IPR037919">
    <property type="entry name" value="OGT"/>
</dbReference>
<comment type="caution">
    <text evidence="2">The sequence shown here is derived from an EMBL/GenBank/DDBJ whole genome shotgun (WGS) entry which is preliminary data.</text>
</comment>
<proteinExistence type="predicted"/>
<dbReference type="SUPFAM" id="SSF48452">
    <property type="entry name" value="TPR-like"/>
    <property type="match status" value="2"/>
</dbReference>
<dbReference type="InterPro" id="IPR011990">
    <property type="entry name" value="TPR-like_helical_dom_sf"/>
</dbReference>
<accession>A0ABY1Q3K2</accession>
<dbReference type="Gene3D" id="2.60.120.620">
    <property type="entry name" value="q2cbj1_9rhob like domain"/>
    <property type="match status" value="1"/>
</dbReference>
<dbReference type="Gene3D" id="1.25.40.10">
    <property type="entry name" value="Tetratricopeptide repeat domain"/>
    <property type="match status" value="1"/>
</dbReference>
<dbReference type="Proteomes" id="UP001157910">
    <property type="component" value="Unassembled WGS sequence"/>
</dbReference>
<dbReference type="Pfam" id="PF13759">
    <property type="entry name" value="2OG-FeII_Oxy_5"/>
    <property type="match status" value="1"/>
</dbReference>
<dbReference type="PROSITE" id="PS50005">
    <property type="entry name" value="TPR"/>
    <property type="match status" value="2"/>
</dbReference>
<dbReference type="EMBL" id="FXUI01000001">
    <property type="protein sequence ID" value="SMP53731.1"/>
    <property type="molecule type" value="Genomic_DNA"/>
</dbReference>
<dbReference type="PANTHER" id="PTHR44366:SF1">
    <property type="entry name" value="UDP-N-ACETYLGLUCOSAMINE--PEPTIDE N-ACETYLGLUCOSAMINYLTRANSFERASE 110 KDA SUBUNIT"/>
    <property type="match status" value="1"/>
</dbReference>
<evidence type="ECO:0000256" key="1">
    <source>
        <dbReference type="PROSITE-ProRule" id="PRU00339"/>
    </source>
</evidence>
<name>A0ABY1Q3K2_9SPHN</name>
<feature type="repeat" description="TPR" evidence="1">
    <location>
        <begin position="145"/>
        <end position="178"/>
    </location>
</feature>
<evidence type="ECO:0000313" key="2">
    <source>
        <dbReference type="EMBL" id="SMP53731.1"/>
    </source>
</evidence>
<organism evidence="2 3">
    <name type="scientific">Novosphingobium panipatense</name>
    <dbReference type="NCBI Taxonomy" id="428991"/>
    <lineage>
        <taxon>Bacteria</taxon>
        <taxon>Pseudomonadati</taxon>
        <taxon>Pseudomonadota</taxon>
        <taxon>Alphaproteobacteria</taxon>
        <taxon>Sphingomonadales</taxon>
        <taxon>Sphingomonadaceae</taxon>
        <taxon>Novosphingobium</taxon>
    </lineage>
</organism>
<dbReference type="InterPro" id="IPR012668">
    <property type="entry name" value="CHP02466"/>
</dbReference>
<keyword evidence="3" id="KW-1185">Reference proteome</keyword>
<dbReference type="RefSeq" id="WP_283405024.1">
    <property type="nucleotide sequence ID" value="NZ_FXUI01000001.1"/>
</dbReference>